<evidence type="ECO:0000313" key="3">
    <source>
        <dbReference type="EMBL" id="KAL2043524.1"/>
    </source>
</evidence>
<feature type="compositionally biased region" description="Polar residues" evidence="1">
    <location>
        <begin position="20"/>
        <end position="38"/>
    </location>
</feature>
<dbReference type="Gene3D" id="1.20.58.2130">
    <property type="match status" value="1"/>
</dbReference>
<protein>
    <recommendedName>
        <fullName evidence="2">DNA replication regulator Sld3 C-terminal domain-containing protein</fullName>
    </recommendedName>
</protein>
<dbReference type="Proteomes" id="UP001590950">
    <property type="component" value="Unassembled WGS sequence"/>
</dbReference>
<gene>
    <name evidence="3" type="ORF">N7G274_003831</name>
</gene>
<proteinExistence type="predicted"/>
<reference evidence="3 4" key="1">
    <citation type="submission" date="2024-09" db="EMBL/GenBank/DDBJ databases">
        <title>Rethinking Asexuality: The Enigmatic Case of Functional Sexual Genes in Lepraria (Stereocaulaceae).</title>
        <authorList>
            <person name="Doellman M."/>
            <person name="Sun Y."/>
            <person name="Barcenas-Pena A."/>
            <person name="Lumbsch H.T."/>
            <person name="Grewe F."/>
        </authorList>
    </citation>
    <scope>NUCLEOTIDE SEQUENCE [LARGE SCALE GENOMIC DNA]</scope>
    <source>
        <strain evidence="3 4">Mercado 3170</strain>
    </source>
</reference>
<dbReference type="InterPro" id="IPR042511">
    <property type="entry name" value="Sld3"/>
</dbReference>
<dbReference type="PANTHER" id="PTHR28067:SF1">
    <property type="entry name" value="DNA REPLICATION REGULATOR SLD3"/>
    <property type="match status" value="1"/>
</dbReference>
<evidence type="ECO:0000313" key="4">
    <source>
        <dbReference type="Proteomes" id="UP001590950"/>
    </source>
</evidence>
<dbReference type="InterPro" id="IPR013948">
    <property type="entry name" value="DNA_replication_reg_Sld3_C"/>
</dbReference>
<dbReference type="PANTHER" id="PTHR28067">
    <property type="entry name" value="DNA REPLICATION REGULATOR SLD3"/>
    <property type="match status" value="1"/>
</dbReference>
<feature type="region of interest" description="Disordered" evidence="1">
    <location>
        <begin position="588"/>
        <end position="609"/>
    </location>
</feature>
<evidence type="ECO:0000259" key="2">
    <source>
        <dbReference type="Pfam" id="PF08639"/>
    </source>
</evidence>
<feature type="region of interest" description="Disordered" evidence="1">
    <location>
        <begin position="14"/>
        <end position="55"/>
    </location>
</feature>
<keyword evidence="4" id="KW-1185">Reference proteome</keyword>
<comment type="caution">
    <text evidence="3">The sequence shown here is derived from an EMBL/GenBank/DDBJ whole genome shotgun (WGS) entry which is preliminary data.</text>
</comment>
<sequence length="912" mass="101572">MTTTDGQRLCLPISAFGESPDTSLSPMTSGRNRIPSQTSRKRKHAEYRDDTAPIGPTFDIQAHPSFLSPRAQQLIPRLLLPRSRLPLAYLDLVGDQKHQFSSELFSARIENLENQEEGWSTQPMVLIAQSTRDSRHYAVERVQNGIYALCKLGQWVTFELLARLQAGAMHSHLPQRVQIKEQIRRPSEEWWCSSAIRLDTEASSRTLRTEKALTSRLCLAKPVQRSAPSSSISDNIPEPVHLEQAEDVLECMVEEEKMKEPEEMHRTIKSQYQEALYASKTSLAYFAKGPLSRARAAFQKNDGSGYDQSHLVQSLRTSILSLTVMDTKYRETLPALIKDLPFGPLSEDERATVVATLGKKVRKSKKTKVGKNGLYPGEEVSITRWWLARDKPSAACDFFDAREEETRAVLLEQRARETEMQIILALEVLALEAPSVTLSIEQNAQELLAQRDEESPKKKKPKKLLDLYMFLDLLVDRLCIWQSTSTDEDKASSQGKKSTPHYVAGAVDESTMSGHLRQFCVDVVLPFYAARLPDLTTLLCQKLGGLKQASPIRPTLMTLVSSQVPQKQGTAVPRVPARRPRRTLERVLTDERSASQKPPPSLPRSATDSVLPQMKREVSDTSLSSIPLNRVAMHKRYSQREVDLHATSQAMDAKLKKKAKIDQELQSAIAALKKPNPRMAVRELVEDAEKRVAGLHPRKSKHPVRNSFGQGVQIMATPSKNRKRNPFGAIARLSQPSASAPPEDLEDIAPSSVSRIPSSTNKAPFTLAKSTAQRSSDRFLPGIAQTPTRGFSKFSMLPNTSSAVITSATKVPQFSPPKPGSEPFSVSSGILVSHRPYMRNTEVRETPTKGRTINHIGRAQKSGVEATPIKVQSNDKPLNDILPADLPSSWEQEAETSIYASLGWDDDIDELS</sequence>
<name>A0ABR4ADG6_9LECA</name>
<evidence type="ECO:0000256" key="1">
    <source>
        <dbReference type="SAM" id="MobiDB-lite"/>
    </source>
</evidence>
<dbReference type="EMBL" id="JBEFKJ010000011">
    <property type="protein sequence ID" value="KAL2043524.1"/>
    <property type="molecule type" value="Genomic_DNA"/>
</dbReference>
<dbReference type="Pfam" id="PF08639">
    <property type="entry name" value="Sld3_STD"/>
    <property type="match status" value="1"/>
</dbReference>
<organism evidence="3 4">
    <name type="scientific">Stereocaulon virgatum</name>
    <dbReference type="NCBI Taxonomy" id="373712"/>
    <lineage>
        <taxon>Eukaryota</taxon>
        <taxon>Fungi</taxon>
        <taxon>Dikarya</taxon>
        <taxon>Ascomycota</taxon>
        <taxon>Pezizomycotina</taxon>
        <taxon>Lecanoromycetes</taxon>
        <taxon>OSLEUM clade</taxon>
        <taxon>Lecanoromycetidae</taxon>
        <taxon>Lecanorales</taxon>
        <taxon>Lecanorineae</taxon>
        <taxon>Stereocaulaceae</taxon>
        <taxon>Stereocaulon</taxon>
    </lineage>
</organism>
<accession>A0ABR4ADG6</accession>
<feature type="domain" description="DNA replication regulator Sld3 C-terminal" evidence="2">
    <location>
        <begin position="264"/>
        <end position="789"/>
    </location>
</feature>